<evidence type="ECO:0000313" key="1">
    <source>
        <dbReference type="EMBL" id="VVO23897.1"/>
    </source>
</evidence>
<evidence type="ECO:0000313" key="2">
    <source>
        <dbReference type="Proteomes" id="UP000381093"/>
    </source>
</evidence>
<evidence type="ECO:0008006" key="3">
    <source>
        <dbReference type="Google" id="ProtNLM"/>
    </source>
</evidence>
<dbReference type="Proteomes" id="UP000381093">
    <property type="component" value="Unassembled WGS sequence"/>
</dbReference>
<dbReference type="EMBL" id="CABVHW010000018">
    <property type="protein sequence ID" value="VVO23897.1"/>
    <property type="molecule type" value="Genomic_DNA"/>
</dbReference>
<sequence length="76" mass="8836">MNARDQNATVERVLINIKDVLTMLGVGRTTLHRIRDRDSTFPVPIKDSLHRQAHAYFLKSEIDIWIKSKADRRPLP</sequence>
<proteinExistence type="predicted"/>
<accession>A0A5E7EBZ7</accession>
<protein>
    <recommendedName>
        <fullName evidence="3">AlpA family phage regulatory protein</fullName>
    </recommendedName>
</protein>
<reference evidence="1 2" key="1">
    <citation type="submission" date="2019-09" db="EMBL/GenBank/DDBJ databases">
        <authorList>
            <person name="Chandra G."/>
            <person name="Truman W A."/>
        </authorList>
    </citation>
    <scope>NUCLEOTIDE SEQUENCE [LARGE SCALE GENOMIC DNA]</scope>
    <source>
        <strain evidence="1">PS710</strain>
    </source>
</reference>
<dbReference type="AlphaFoldDB" id="A0A5E7EBZ7"/>
<name>A0A5E7EBZ7_PSEFL</name>
<organism evidence="1 2">
    <name type="scientific">Pseudomonas fluorescens</name>
    <dbReference type="NCBI Taxonomy" id="294"/>
    <lineage>
        <taxon>Bacteria</taxon>
        <taxon>Pseudomonadati</taxon>
        <taxon>Pseudomonadota</taxon>
        <taxon>Gammaproteobacteria</taxon>
        <taxon>Pseudomonadales</taxon>
        <taxon>Pseudomonadaceae</taxon>
        <taxon>Pseudomonas</taxon>
    </lineage>
</organism>
<gene>
    <name evidence="1" type="ORF">PS710_04464</name>
</gene>